<feature type="compositionally biased region" description="Basic and acidic residues" evidence="1">
    <location>
        <begin position="376"/>
        <end position="404"/>
    </location>
</feature>
<proteinExistence type="predicted"/>
<dbReference type="AlphaFoldDB" id="A0A177AMM0"/>
<reference evidence="2" key="1">
    <citation type="submission" date="2016-03" db="EMBL/GenBank/DDBJ databases">
        <title>Updated assembly of Pseudogymnoascus destructans, the fungus causing white-nose syndrome of bats.</title>
        <authorList>
            <person name="Palmer J.M."/>
            <person name="Drees K.P."/>
            <person name="Foster J.T."/>
            <person name="Lindner D.L."/>
        </authorList>
    </citation>
    <scope>NUCLEOTIDE SEQUENCE [LARGE SCALE GENOMIC DNA]</scope>
    <source>
        <strain evidence="2">20631-21</strain>
    </source>
</reference>
<sequence length="437" mass="47979">MLLPETITAAQFDSTLLCYPVLLKALSASKTVKGDAESLEELDWFRFMSAPNRYMKREGDKRDVPLEKGDVVRLVKWKLKHGKFRPNLLKLVSSNSPEGVAATSLAAFAMKDNISAIRTMSLLSGVGPATASLLLSVHDPDNVIFFSDEAFRWLVCGGKEQSIKYSFKEYEQLEIRAKELMERLGVGAREVERTAFVIMRGGAEELRPISAASVQESRITPSQRRKSNEDPAPAERTSSHPTPHKSKSTPVLKPPKTTSSESLSARKPRTPRPKLPESETPDPKTLARRASQRLRDANPPPPCPERPRTTEERLETVLEDLKCKGAALARVVSPPPLRNRQFARVGGDEGCKGVMEKLEEEEQKVKVEAGKAPLLGKRDGSPKDKGKGGGEEKEGGEEKGEKVGKRVRRGRSRGSEEGDPQRVGCAVGCLGMLGRPG</sequence>
<dbReference type="OrthoDB" id="8249012at2759"/>
<dbReference type="RefSeq" id="XP_024327843.1">
    <property type="nucleotide sequence ID" value="XM_024464980.1"/>
</dbReference>
<dbReference type="VEuPathDB" id="FungiDB:GMDG_00483"/>
<dbReference type="Proteomes" id="UP000077154">
    <property type="component" value="Unassembled WGS sequence"/>
</dbReference>
<evidence type="ECO:0000256" key="1">
    <source>
        <dbReference type="SAM" id="MobiDB-lite"/>
    </source>
</evidence>
<feature type="region of interest" description="Disordered" evidence="1">
    <location>
        <begin position="363"/>
        <end position="437"/>
    </location>
</feature>
<organism evidence="2">
    <name type="scientific">Pseudogymnoascus destructans</name>
    <dbReference type="NCBI Taxonomy" id="655981"/>
    <lineage>
        <taxon>Eukaryota</taxon>
        <taxon>Fungi</taxon>
        <taxon>Dikarya</taxon>
        <taxon>Ascomycota</taxon>
        <taxon>Pezizomycotina</taxon>
        <taxon>Leotiomycetes</taxon>
        <taxon>Thelebolales</taxon>
        <taxon>Thelebolaceae</taxon>
        <taxon>Pseudogymnoascus</taxon>
    </lineage>
</organism>
<feature type="compositionally biased region" description="Polar residues" evidence="1">
    <location>
        <begin position="212"/>
        <end position="222"/>
    </location>
</feature>
<feature type="compositionally biased region" description="Basic and acidic residues" evidence="1">
    <location>
        <begin position="305"/>
        <end position="315"/>
    </location>
</feature>
<dbReference type="GeneID" id="36284388"/>
<accession>A0A177AMM0</accession>
<name>A0A177AMM0_9PEZI</name>
<gene>
    <name evidence="2" type="ORF">VC83_01297</name>
</gene>
<dbReference type="PANTHER" id="PTHR21521:SF0">
    <property type="entry name" value="AMUN, ISOFORM A"/>
    <property type="match status" value="1"/>
</dbReference>
<dbReference type="eggNOG" id="ENOG502S4H2">
    <property type="taxonomic scope" value="Eukaryota"/>
</dbReference>
<feature type="region of interest" description="Disordered" evidence="1">
    <location>
        <begin position="209"/>
        <end position="315"/>
    </location>
</feature>
<dbReference type="EMBL" id="KV441387">
    <property type="protein sequence ID" value="OAF62571.2"/>
    <property type="molecule type" value="Genomic_DNA"/>
</dbReference>
<protein>
    <submittedName>
        <fullName evidence="2">Uncharacterized protein</fullName>
    </submittedName>
</protein>
<evidence type="ECO:0000313" key="2">
    <source>
        <dbReference type="EMBL" id="OAF62571.2"/>
    </source>
</evidence>
<dbReference type="PANTHER" id="PTHR21521">
    <property type="entry name" value="AMUN, ISOFORM A"/>
    <property type="match status" value="1"/>
</dbReference>